<dbReference type="Gene3D" id="1.25.40.10">
    <property type="entry name" value="Tetratricopeptide repeat domain"/>
    <property type="match status" value="1"/>
</dbReference>
<gene>
    <name evidence="2" type="ORF">FSZ31_02270</name>
</gene>
<dbReference type="Proteomes" id="UP000321129">
    <property type="component" value="Unassembled WGS sequence"/>
</dbReference>
<organism evidence="2 3">
    <name type="scientific">Flavisphingopyxis soli</name>
    <dbReference type="NCBI Taxonomy" id="2601267"/>
    <lineage>
        <taxon>Bacteria</taxon>
        <taxon>Pseudomonadati</taxon>
        <taxon>Pseudomonadota</taxon>
        <taxon>Alphaproteobacteria</taxon>
        <taxon>Sphingomonadales</taxon>
        <taxon>Sphingopyxidaceae</taxon>
        <taxon>Flavisphingopyxis</taxon>
    </lineage>
</organism>
<dbReference type="RefSeq" id="WP_147121428.1">
    <property type="nucleotide sequence ID" value="NZ_VOPY01000001.1"/>
</dbReference>
<proteinExistence type="predicted"/>
<reference evidence="2 3" key="1">
    <citation type="submission" date="2019-08" db="EMBL/GenBank/DDBJ databases">
        <title>Sphingorhabdus soil sp. nov., isolated from arctic soil.</title>
        <authorList>
            <person name="Liu Y."/>
        </authorList>
    </citation>
    <scope>NUCLEOTIDE SEQUENCE [LARGE SCALE GENOMIC DNA]</scope>
    <source>
        <strain evidence="2 3">D-2Q-5-6</strain>
    </source>
</reference>
<sequence>MIFASLLLATAMQSASPGIYEPAPIMIPGRDDVPEKASGVGPTKSAVLDACLKQANDDPAAATKTALDWIGRGGDWSARQCLGFAYAQGGDFAAATGVFARAASEADVARDPGAASVWALAGNAALANDEARTATQYFDAALARATLIGLALGEVHLDRARARVATGDLAGAASDLERARTDAAADPLTWLLSATLARRQADLSAAATYIAEAARLAPTDPAVMLEAGNVAVLSGQESAARANWQSVVAAAPQSPEADSARANLSQLTAADGSTPAPASESPPTPQSR</sequence>
<evidence type="ECO:0000313" key="2">
    <source>
        <dbReference type="EMBL" id="TXC73591.1"/>
    </source>
</evidence>
<evidence type="ECO:0000256" key="1">
    <source>
        <dbReference type="SAM" id="MobiDB-lite"/>
    </source>
</evidence>
<dbReference type="AlphaFoldDB" id="A0A5C6UN69"/>
<name>A0A5C6UN69_9SPHN</name>
<evidence type="ECO:0000313" key="3">
    <source>
        <dbReference type="Proteomes" id="UP000321129"/>
    </source>
</evidence>
<accession>A0A5C6UN69</accession>
<dbReference type="OrthoDB" id="7566477at2"/>
<dbReference type="InterPro" id="IPR011990">
    <property type="entry name" value="TPR-like_helical_dom_sf"/>
</dbReference>
<dbReference type="EMBL" id="VOPY01000001">
    <property type="protein sequence ID" value="TXC73591.1"/>
    <property type="molecule type" value="Genomic_DNA"/>
</dbReference>
<feature type="region of interest" description="Disordered" evidence="1">
    <location>
        <begin position="251"/>
        <end position="288"/>
    </location>
</feature>
<protein>
    <submittedName>
        <fullName evidence="2">Uncharacterized protein</fullName>
    </submittedName>
</protein>
<dbReference type="SUPFAM" id="SSF48452">
    <property type="entry name" value="TPR-like"/>
    <property type="match status" value="1"/>
</dbReference>
<keyword evidence="3" id="KW-1185">Reference proteome</keyword>
<comment type="caution">
    <text evidence="2">The sequence shown here is derived from an EMBL/GenBank/DDBJ whole genome shotgun (WGS) entry which is preliminary data.</text>
</comment>